<evidence type="ECO:0000313" key="5">
    <source>
        <dbReference type="EMBL" id="MCO6044818.1"/>
    </source>
</evidence>
<dbReference type="Pfam" id="PF02836">
    <property type="entry name" value="Glyco_hydro_2_C"/>
    <property type="match status" value="1"/>
</dbReference>
<dbReference type="InterPro" id="IPR023232">
    <property type="entry name" value="Glyco_hydro_2_AS"/>
</dbReference>
<dbReference type="AlphaFoldDB" id="A0A9X2JHN4"/>
<dbReference type="RefSeq" id="WP_252852933.1">
    <property type="nucleotide sequence ID" value="NZ_JAMXLR010000039.1"/>
</dbReference>
<dbReference type="InterPro" id="IPR036156">
    <property type="entry name" value="Beta-gal/glucu_dom_sf"/>
</dbReference>
<dbReference type="InterPro" id="IPR032311">
    <property type="entry name" value="DUF4982"/>
</dbReference>
<dbReference type="Pfam" id="PF18565">
    <property type="entry name" value="Glyco_hydro2_C5"/>
    <property type="match status" value="1"/>
</dbReference>
<dbReference type="Gene3D" id="3.20.20.80">
    <property type="entry name" value="Glycosidases"/>
    <property type="match status" value="1"/>
</dbReference>
<feature type="domain" description="F5/8 type C" evidence="4">
    <location>
        <begin position="638"/>
        <end position="754"/>
    </location>
</feature>
<protein>
    <submittedName>
        <fullName evidence="5">DUF4982 domain-containing protein</fullName>
    </submittedName>
</protein>
<organism evidence="5 6">
    <name type="scientific">Aeoliella straminimaris</name>
    <dbReference type="NCBI Taxonomy" id="2954799"/>
    <lineage>
        <taxon>Bacteria</taxon>
        <taxon>Pseudomonadati</taxon>
        <taxon>Planctomycetota</taxon>
        <taxon>Planctomycetia</taxon>
        <taxon>Pirellulales</taxon>
        <taxon>Lacipirellulaceae</taxon>
        <taxon>Aeoliella</taxon>
    </lineage>
</organism>
<dbReference type="InterPro" id="IPR006101">
    <property type="entry name" value="Glyco_hydro_2"/>
</dbReference>
<keyword evidence="6" id="KW-1185">Reference proteome</keyword>
<dbReference type="SUPFAM" id="SSF49785">
    <property type="entry name" value="Galactose-binding domain-like"/>
    <property type="match status" value="2"/>
</dbReference>
<dbReference type="Gene3D" id="2.60.120.260">
    <property type="entry name" value="Galactose-binding domain-like"/>
    <property type="match status" value="1"/>
</dbReference>
<dbReference type="InterPro" id="IPR051913">
    <property type="entry name" value="GH2_Domain-Containing"/>
</dbReference>
<evidence type="ECO:0000256" key="2">
    <source>
        <dbReference type="ARBA" id="ARBA00022801"/>
    </source>
</evidence>
<dbReference type="EMBL" id="JAMXLR010000039">
    <property type="protein sequence ID" value="MCO6044818.1"/>
    <property type="molecule type" value="Genomic_DNA"/>
</dbReference>
<dbReference type="PROSITE" id="PS50022">
    <property type="entry name" value="FA58C_3"/>
    <property type="match status" value="1"/>
</dbReference>
<dbReference type="InterPro" id="IPR017853">
    <property type="entry name" value="GH"/>
</dbReference>
<dbReference type="PANTHER" id="PTHR42732:SF1">
    <property type="entry name" value="BETA-MANNOSIDASE"/>
    <property type="match status" value="1"/>
</dbReference>
<dbReference type="Pfam" id="PF02837">
    <property type="entry name" value="Glyco_hydro_2_N"/>
    <property type="match status" value="1"/>
</dbReference>
<dbReference type="PROSITE" id="PS00608">
    <property type="entry name" value="GLYCOSYL_HYDROL_F2_2"/>
    <property type="match status" value="1"/>
</dbReference>
<dbReference type="InterPro" id="IPR040605">
    <property type="entry name" value="Glyco_hydro2_dom5"/>
</dbReference>
<dbReference type="Proteomes" id="UP001155241">
    <property type="component" value="Unassembled WGS sequence"/>
</dbReference>
<name>A0A9X2JHN4_9BACT</name>
<dbReference type="SUPFAM" id="SSF49303">
    <property type="entry name" value="beta-Galactosidase/glucuronidase domain"/>
    <property type="match status" value="1"/>
</dbReference>
<dbReference type="GO" id="GO:0004553">
    <property type="term" value="F:hydrolase activity, hydrolyzing O-glycosyl compounds"/>
    <property type="evidence" value="ECO:0007669"/>
    <property type="project" value="InterPro"/>
</dbReference>
<dbReference type="InterPro" id="IPR013783">
    <property type="entry name" value="Ig-like_fold"/>
</dbReference>
<dbReference type="Pfam" id="PF00703">
    <property type="entry name" value="Glyco_hydro_2"/>
    <property type="match status" value="1"/>
</dbReference>
<dbReference type="GO" id="GO:0005975">
    <property type="term" value="P:carbohydrate metabolic process"/>
    <property type="evidence" value="ECO:0007669"/>
    <property type="project" value="InterPro"/>
</dbReference>
<evidence type="ECO:0000256" key="3">
    <source>
        <dbReference type="ARBA" id="ARBA00023295"/>
    </source>
</evidence>
<accession>A0A9X2JHN4</accession>
<gene>
    <name evidence="5" type="ORF">NG895_12975</name>
</gene>
<proteinExistence type="inferred from homology"/>
<dbReference type="Gene3D" id="2.60.40.10">
    <property type="entry name" value="Immunoglobulins"/>
    <property type="match status" value="4"/>
</dbReference>
<comment type="caution">
    <text evidence="5">The sequence shown here is derived from an EMBL/GenBank/DDBJ whole genome shotgun (WGS) entry which is preliminary data.</text>
</comment>
<dbReference type="PRINTS" id="PR00132">
    <property type="entry name" value="GLHYDRLASE2"/>
</dbReference>
<dbReference type="InterPro" id="IPR006104">
    <property type="entry name" value="Glyco_hydro_2_N"/>
</dbReference>
<dbReference type="Pfam" id="PF00754">
    <property type="entry name" value="F5_F8_type_C"/>
    <property type="match status" value="1"/>
</dbReference>
<comment type="similarity">
    <text evidence="1">Belongs to the glycosyl hydrolase 2 family.</text>
</comment>
<dbReference type="InterPro" id="IPR008979">
    <property type="entry name" value="Galactose-bd-like_sf"/>
</dbReference>
<evidence type="ECO:0000256" key="1">
    <source>
        <dbReference type="ARBA" id="ARBA00007401"/>
    </source>
</evidence>
<dbReference type="SUPFAM" id="SSF51445">
    <property type="entry name" value="(Trans)glycosidases"/>
    <property type="match status" value="1"/>
</dbReference>
<dbReference type="PANTHER" id="PTHR42732">
    <property type="entry name" value="BETA-GALACTOSIDASE"/>
    <property type="match status" value="1"/>
</dbReference>
<keyword evidence="3" id="KW-0326">Glycosidase</keyword>
<sequence length="936" mass="105045">MLVLTGIGVVTPSAQGTTRDFNRGWKFHLGDVPDAQERTCDDTDWEIVRTPHDWAIAGPFDPDEHGYAGKLPWRGIGWYRKWMTVDRSHEGSQVYLDFDGVMSSPKVYVNGKLAGEWDYGYTPFRIDITPFIQFGRANVVAICVDNRRHGTRWYPGAGIYRNVSLVVSPPVHLAHGGTQITTPAIAGEQATVEVSNEIDSFLKIDQPVDVEVTIREPSGAEIHRRRMAKVSAAGERVSVAHEFTIDQPALWDVDTPNNYLCVTELRVQDQVVERRYTTFGIRSFQFTADDGFHLNGRRVNLRGVNLHHGLGALGAAFNKRAMRRRLELLQDMGVNAIRTSHNPPASELLDLCDEMGILVWDELFDKWDETAGRHDGNPPFEQYVARHAENFIRRDRNHPSVVVWSIGNEISNQPHSPEGKSRDRVRLARAEFLRHDDTRPVGIGCHIPDTAKTDILADLDVVGWNYQQRYDKFRRAFPEIPIIYSETASALSSRGQYRLPLPSDKCDYGTDGQLSAYELLAAPWADIPEIEFHRLKRDKFLAGEFVWTGFDYLGEPTPFEQDSRSSYFGIFDLVGFPKDRFYLYRSVWRPDTPTLHIAPHWNWPGHEGQRVPVMVYTNGDSAELFLNGKSLGVRNKGEAPPQPINLIESATIKVSSSNSEALTSLVDVDPQGWCAEQSDAAPRLTADLGEIRPLRSVAIQFPKESKNYEYTMEVSRDGHDWTTVVDQKSSQHPKWGGVKEAIHQLDSSARYLRLQFGPLADGIEPSIETMRAYSEAVESSYFQQTYDYRLRWNDVRYEPGELRAVAYNDGKEIAEQILRTAGPASALALTPDRNEVLSDGIDMVFIAIRAVDENGVFNELAENKVSISVQGPGTLEATANGDPTSMESFHSSQVQLFAGKAMAIIRPKEGLGGTITVRVESEGLEPAQVTLESGRE</sequence>
<dbReference type="InterPro" id="IPR000421">
    <property type="entry name" value="FA58C"/>
</dbReference>
<evidence type="ECO:0000313" key="6">
    <source>
        <dbReference type="Proteomes" id="UP001155241"/>
    </source>
</evidence>
<evidence type="ECO:0000259" key="4">
    <source>
        <dbReference type="PROSITE" id="PS50022"/>
    </source>
</evidence>
<keyword evidence="2" id="KW-0378">Hydrolase</keyword>
<dbReference type="InterPro" id="IPR006102">
    <property type="entry name" value="Ig-like_GH2"/>
</dbReference>
<dbReference type="Pfam" id="PF16355">
    <property type="entry name" value="DUF4982"/>
    <property type="match status" value="2"/>
</dbReference>
<reference evidence="5" key="1">
    <citation type="submission" date="2022-06" db="EMBL/GenBank/DDBJ databases">
        <title>Aeoliella straminimaris, a novel planctomycete from sediments.</title>
        <authorList>
            <person name="Vitorino I.R."/>
            <person name="Lage O.M."/>
        </authorList>
    </citation>
    <scope>NUCLEOTIDE SEQUENCE</scope>
    <source>
        <strain evidence="5">ICT_H6.2</strain>
    </source>
</reference>
<dbReference type="InterPro" id="IPR006103">
    <property type="entry name" value="Glyco_hydro_2_cat"/>
</dbReference>